<comment type="similarity">
    <text evidence="3">Belongs to the nairovirus nucleocapsid protein family.</text>
</comment>
<dbReference type="EMBL" id="KP141756">
    <property type="protein sequence ID" value="AJM13634.1"/>
    <property type="molecule type" value="Viral_cRNA"/>
</dbReference>
<evidence type="ECO:0000256" key="1">
    <source>
        <dbReference type="ARBA" id="ARBA00001936"/>
    </source>
</evidence>
<evidence type="ECO:0000256" key="4">
    <source>
        <dbReference type="ARBA" id="ARBA00014389"/>
    </source>
</evidence>
<dbReference type="Pfam" id="PF02477">
    <property type="entry name" value="Nairo_nucleo"/>
    <property type="match status" value="1"/>
</dbReference>
<comment type="function">
    <text evidence="12">Binds dsRNA and ssRNA and probably participates in the packaging of viral genome. In the dsRNA binding mode, the nucleocapsid protein specifically binds to the vRNA panhandle secondary structure formed at the termini of viral genome. Does not discriminate between viral and nonviral RNAs through ssRNA binding mode. Displays dsDNA endonuclease activity that is sequence non-specific.</text>
</comment>
<sequence>NKLSFTDQAGLNEWFDVFKRTHNLTSVLTHSPSTCGLLPSMTPFIDRMLAAQDEKQKDAIYSEAVIEVCKHTAPVKEVAWAGCVGTFLKGMTWMKAKVPGMLFDQQYDRLKRGDASIEMLKEYQKCAREFREDIGFHINDFTATLRGQIVEEYKVDATLVVTINEMLRDMLHKRNVLLKNQYGENRVNPEHIIWVREFLEGTFGADFTPPWGSIRKTNKSGVPLLTTGFCKAMQEQTMDEQALNAKVDSVIQKISTWMNTGSDPGLNKVELQKDIDFIRSCATQAVSMQADSSGYFAQCAQMDNLFSAYYWMHKAGVTVKTFPPLSSYLFRLGQKSRGRKKITVDLEQTAMRWGRGLLDIASTDEFENRIYLHPAVFTLSRLSDMGACFGAFPVGDPDLLSKGAGHPKFLLNLRTMTEQNKNPAAEAIAGLFELQKESGKPIADEIVPSEHMLHQSFVGKKSVFQNASLVKGNITKVHIV</sequence>
<evidence type="ECO:0000256" key="6">
    <source>
        <dbReference type="ARBA" id="ARBA00022561"/>
    </source>
</evidence>
<comment type="cofactor">
    <cofactor evidence="1">
        <name>Mn(2+)</name>
        <dbReference type="ChEBI" id="CHEBI:29035"/>
    </cofactor>
</comment>
<dbReference type="InterPro" id="IPR003486">
    <property type="entry name" value="Nairo_nucleocap"/>
</dbReference>
<dbReference type="GO" id="GO:0003723">
    <property type="term" value="F:RNA binding"/>
    <property type="evidence" value="ECO:0007669"/>
    <property type="project" value="UniProtKB-KW"/>
</dbReference>
<evidence type="ECO:0000256" key="8">
    <source>
        <dbReference type="ARBA" id="ARBA00022884"/>
    </source>
</evidence>
<evidence type="ECO:0000256" key="9">
    <source>
        <dbReference type="ARBA" id="ARBA00023086"/>
    </source>
</evidence>
<evidence type="ECO:0000313" key="14">
    <source>
        <dbReference type="EMBL" id="AJM13634.1"/>
    </source>
</evidence>
<evidence type="ECO:0000256" key="5">
    <source>
        <dbReference type="ARBA" id="ARBA00022497"/>
    </source>
</evidence>
<keyword evidence="6" id="KW-0167">Capsid protein</keyword>
<keyword evidence="7" id="KW-0946">Virion</keyword>
<evidence type="ECO:0000256" key="7">
    <source>
        <dbReference type="ARBA" id="ARBA00022844"/>
    </source>
</evidence>
<evidence type="ECO:0000256" key="11">
    <source>
        <dbReference type="ARBA" id="ARBA00033344"/>
    </source>
</evidence>
<evidence type="ECO:0000256" key="3">
    <source>
        <dbReference type="ARBA" id="ARBA00009355"/>
    </source>
</evidence>
<organism evidence="14">
    <name type="scientific">Nayun tick nairovirus</name>
    <dbReference type="NCBI Taxonomy" id="1610817"/>
    <lineage>
        <taxon>Viruses</taxon>
        <taxon>Riboviria</taxon>
        <taxon>Orthornavirae</taxon>
        <taxon>Negarnaviricota</taxon>
        <taxon>Polyploviricotina</taxon>
        <taxon>Bunyaviricetes</taxon>
        <taxon>Hareavirales</taxon>
        <taxon>Nairoviridae</taxon>
        <taxon>Orthonairovirus</taxon>
    </lineage>
</organism>
<accession>A0A0C5B4Y5</accession>
<feature type="non-terminal residue" evidence="14">
    <location>
        <position position="480"/>
    </location>
</feature>
<proteinExistence type="inferred from homology"/>
<keyword evidence="10" id="KW-0687">Ribonucleoprotein</keyword>
<comment type="subcellular location">
    <subcellularLocation>
        <location evidence="2">Virion</location>
    </subcellularLocation>
</comment>
<evidence type="ECO:0000256" key="2">
    <source>
        <dbReference type="ARBA" id="ARBA00004328"/>
    </source>
</evidence>
<keyword evidence="8" id="KW-0694">RNA-binding</keyword>
<dbReference type="GO" id="GO:1990904">
    <property type="term" value="C:ribonucleoprotein complex"/>
    <property type="evidence" value="ECO:0007669"/>
    <property type="project" value="UniProtKB-KW"/>
</dbReference>
<reference evidence="14" key="1">
    <citation type="journal article" date="2015" name="PLoS ONE">
        <title>Metagenomic Profile of the Viral Communities in Rhipicephalus spp. Ticks from Yunnan, China.</title>
        <authorList>
            <person name="Xia H."/>
            <person name="Hu C."/>
            <person name="Zhang D."/>
            <person name="Tang S."/>
            <person name="Zhang Z."/>
            <person name="Kou Z."/>
            <person name="Fan Z."/>
            <person name="Bente D."/>
            <person name="Zeng C."/>
            <person name="Li T."/>
        </authorList>
    </citation>
    <scope>NUCLEOTIDE SEQUENCE</scope>
    <source>
        <strain evidence="14">NY-13</strain>
    </source>
</reference>
<keyword evidence="9 14" id="KW-0543">Viral nucleoprotein</keyword>
<evidence type="ECO:0000256" key="10">
    <source>
        <dbReference type="ARBA" id="ARBA00023274"/>
    </source>
</evidence>
<gene>
    <name evidence="14" type="primary">S</name>
</gene>
<name>A0A0C5B4Y5_9VIRU</name>
<dbReference type="GO" id="GO:0019013">
    <property type="term" value="C:viral nucleocapsid"/>
    <property type="evidence" value="ECO:0007669"/>
    <property type="project" value="UniProtKB-KW"/>
</dbReference>
<evidence type="ECO:0000256" key="12">
    <source>
        <dbReference type="ARBA" id="ARBA00046210"/>
    </source>
</evidence>
<comment type="subunit">
    <text evidence="13">Probable homooligomer; forms a double superhelical polymer. Monomer.</text>
</comment>
<evidence type="ECO:0000256" key="13">
    <source>
        <dbReference type="ARBA" id="ARBA00046354"/>
    </source>
</evidence>
<dbReference type="GO" id="GO:0019029">
    <property type="term" value="C:helical viral capsid"/>
    <property type="evidence" value="ECO:0007669"/>
    <property type="project" value="UniProtKB-KW"/>
</dbReference>
<protein>
    <recommendedName>
        <fullName evidence="4">Nucleoprotein</fullName>
    </recommendedName>
    <alternativeName>
        <fullName evidence="11">Nucleocapsid protein</fullName>
    </alternativeName>
</protein>
<dbReference type="Gene3D" id="1.20.58.1110">
    <property type="match status" value="1"/>
</dbReference>
<feature type="non-terminal residue" evidence="14">
    <location>
        <position position="1"/>
    </location>
</feature>
<keyword evidence="5" id="KW-1139">Helical capsid protein</keyword>